<evidence type="ECO:0000256" key="2">
    <source>
        <dbReference type="ARBA" id="ARBA00022679"/>
    </source>
</evidence>
<keyword evidence="3" id="KW-0479">Metal-binding</keyword>
<feature type="compositionally biased region" description="Polar residues" evidence="9">
    <location>
        <begin position="729"/>
        <end position="740"/>
    </location>
</feature>
<dbReference type="Proteomes" id="UP000279307">
    <property type="component" value="Chromosome 9"/>
</dbReference>
<name>A0A3L8DE88_OOCBI</name>
<feature type="compositionally biased region" description="Basic and acidic residues" evidence="9">
    <location>
        <begin position="435"/>
        <end position="449"/>
    </location>
</feature>
<dbReference type="GO" id="GO:0008270">
    <property type="term" value="F:zinc ion binding"/>
    <property type="evidence" value="ECO:0007669"/>
    <property type="project" value="UniProtKB-KW"/>
</dbReference>
<accession>A0A3L8DE88</accession>
<dbReference type="CDD" id="cd20353">
    <property type="entry name" value="Rcat_RBR_RNF216"/>
    <property type="match status" value="1"/>
</dbReference>
<feature type="region of interest" description="Disordered" evidence="9">
    <location>
        <begin position="726"/>
        <end position="766"/>
    </location>
</feature>
<evidence type="ECO:0000313" key="12">
    <source>
        <dbReference type="Proteomes" id="UP000279307"/>
    </source>
</evidence>
<feature type="region of interest" description="Disordered" evidence="9">
    <location>
        <begin position="193"/>
        <end position="237"/>
    </location>
</feature>
<evidence type="ECO:0000259" key="10">
    <source>
        <dbReference type="PROSITE" id="PS51873"/>
    </source>
</evidence>
<organism evidence="11 12">
    <name type="scientific">Ooceraea biroi</name>
    <name type="common">Clonal raider ant</name>
    <name type="synonym">Cerapachys biroi</name>
    <dbReference type="NCBI Taxonomy" id="2015173"/>
    <lineage>
        <taxon>Eukaryota</taxon>
        <taxon>Metazoa</taxon>
        <taxon>Ecdysozoa</taxon>
        <taxon>Arthropoda</taxon>
        <taxon>Hexapoda</taxon>
        <taxon>Insecta</taxon>
        <taxon>Pterygota</taxon>
        <taxon>Neoptera</taxon>
        <taxon>Endopterygota</taxon>
        <taxon>Hymenoptera</taxon>
        <taxon>Apocrita</taxon>
        <taxon>Aculeata</taxon>
        <taxon>Formicoidea</taxon>
        <taxon>Formicidae</taxon>
        <taxon>Dorylinae</taxon>
        <taxon>Ooceraea</taxon>
    </lineage>
</organism>
<feature type="compositionally biased region" description="Polar residues" evidence="9">
    <location>
        <begin position="474"/>
        <end position="489"/>
    </location>
</feature>
<keyword evidence="6" id="KW-0833">Ubl conjugation pathway</keyword>
<keyword evidence="2" id="KW-0808">Transferase</keyword>
<dbReference type="PROSITE" id="PS51873">
    <property type="entry name" value="TRIAD"/>
    <property type="match status" value="1"/>
</dbReference>
<dbReference type="EMBL" id="QOIP01000009">
    <property type="protein sequence ID" value="RLU18606.1"/>
    <property type="molecule type" value="Genomic_DNA"/>
</dbReference>
<feature type="coiled-coil region" evidence="8">
    <location>
        <begin position="1021"/>
        <end position="1048"/>
    </location>
</feature>
<dbReference type="OrthoDB" id="10009520at2759"/>
<keyword evidence="5" id="KW-0863">Zinc-finger</keyword>
<keyword evidence="8" id="KW-0175">Coiled coil</keyword>
<dbReference type="GO" id="GO:0016740">
    <property type="term" value="F:transferase activity"/>
    <property type="evidence" value="ECO:0007669"/>
    <property type="project" value="UniProtKB-KW"/>
</dbReference>
<reference evidence="11 12" key="1">
    <citation type="journal article" date="2018" name="Genome Res.">
        <title>The genomic architecture and molecular evolution of ant odorant receptors.</title>
        <authorList>
            <person name="McKenzie S.K."/>
            <person name="Kronauer D.J.C."/>
        </authorList>
    </citation>
    <scope>NUCLEOTIDE SEQUENCE [LARGE SCALE GENOMIC DNA]</scope>
    <source>
        <strain evidence="11">Clonal line C1</strain>
    </source>
</reference>
<sequence>MFENIQEDAREIKRQLLDRGQEVDENVICELLESVEEGMNRIEHVINMIMDIQDPSSHEFSDEAGPSDADASNNTEMYQSVEEVSKLDAQNSLDHGDTIALSSDSDDDTDFYYQTSNFDDISVVDTVTRSSPSHSLLDMYNVTSSPSQVIEIVDQAAALDNNHQDAAEVEFLEENNNDPNNNLDSAQMLEEMQNNSTDVADETSRLFESPKPGCSKDSDDDLPAKANNSFEEQQKDAEGCTVAPSVTDCCSNDNETFDSKPLKKGVKPSTFFDIEELEKEAKQIYTLLPHFDYYLIYKILLSYQYAKNRIELTLWSLLPKKRPVIQYIKSRRLSIVKISSVKCTKSSNNQQSLEKDSTDVKAASSATVKQTCAENEEGVLHVKTKNEKLVSPVIDRKRYIMEKVRARDETGSNTVPKKAKLSKDDVNIDASTSTAHEHSEKADSSKSSKADSGSNEEPQSTFASVTPPKAETDGMQSSVRPASPRSSQCVLRPPKLMINYKVSPVAQSSSAVPSTSILATPKFVYSAGNSTQVSNVGKCSASPGTNAELRSPNPWKVRKLLETYKNKPWNLRHEQEAMDLARSIAHSHPYSGSIHFSNRPLTKTNATVRSSLWRAWQEMKNFPITPMDAQAEVDEKTENVETPSCSHRQSVVSEQSEGNPTTHGEDTSSQRPARALDNSRPVLSNKTPSNVETEEAKKLANDVYVCTVAMPVSQSTVNAEYDKFPYTEAGTSGMPTTNISEESRGSENDGKSHLDQKDGTVGELRDKQNKEQETILLNEKALKIYYKLIPMFPCISTDYIKRLCQQHVKDDGQVLNEAMLLQYLAEQLLDFGQQHPLIIKKPKPEPEDTYDVNEQYADLLGIFPEADPVYLRQIAENNDPEKIKEFVQSQLEKPNYPTREQYLAKKKITEQQKRYTTDFQVQQFLQIFPDPFSYFEDDKRQCQFHPHAVDFLKHHFNKIRVNTLLKLYSDYKHNLSLTAKNLEKLTPNMKTKRYPLYNQLLTADIPLLQECAFIQHKAEFRKHLAELKAKEEKEFNELKAKNELFECQCCYDNECMPSKCSTCEDGHIFCNSCIVRSTDVVLGDGKTQVDCLINCGCGFPLSVLQRVLLPTKFSILLRKRQEAEVMAAGLDGLVSCPFCHFASIPPAEDKVFKCLNPDCMKESCRLCKELNHIPLKCNEAKSDAARLYLEEKMTEALIRKCYRCGKTFFKEEGCNKMTCVCGAQMCYICDKPVTNYEHFRGQGASPSNSKLCPLWSDDRRMNAESVIKVCQETMKHIKEKNPNVDINVGALLPKLPPKSRGPHEDVPHINALPVRIPMRADRIARQIP</sequence>
<comment type="pathway">
    <text evidence="1">Protein modification; protein ubiquitination.</text>
</comment>
<feature type="compositionally biased region" description="Polar residues" evidence="9">
    <location>
        <begin position="640"/>
        <end position="662"/>
    </location>
</feature>
<evidence type="ECO:0000256" key="9">
    <source>
        <dbReference type="SAM" id="MobiDB-lite"/>
    </source>
</evidence>
<comment type="caution">
    <text evidence="11">The sequence shown here is derived from an EMBL/GenBank/DDBJ whole genome shotgun (WGS) entry which is preliminary data.</text>
</comment>
<dbReference type="Pfam" id="PF26200">
    <property type="entry name" value="Rcat_RNF216"/>
    <property type="match status" value="1"/>
</dbReference>
<evidence type="ECO:0000256" key="8">
    <source>
        <dbReference type="SAM" id="Coils"/>
    </source>
</evidence>
<protein>
    <recommendedName>
        <fullName evidence="10">RING-type domain-containing protein</fullName>
    </recommendedName>
</protein>
<dbReference type="PANTHER" id="PTHR22770:SF47">
    <property type="entry name" value="E3 UBIQUITIN-PROTEIN LIGASE RNF216"/>
    <property type="match status" value="1"/>
</dbReference>
<feature type="compositionally biased region" description="Polar residues" evidence="9">
    <location>
        <begin position="453"/>
        <end position="464"/>
    </location>
</feature>
<dbReference type="CDD" id="cd20339">
    <property type="entry name" value="BRcat_RBR_RNF216"/>
    <property type="match status" value="1"/>
</dbReference>
<dbReference type="Gene3D" id="1.20.120.1750">
    <property type="match status" value="1"/>
</dbReference>
<proteinExistence type="predicted"/>
<dbReference type="PANTHER" id="PTHR22770">
    <property type="entry name" value="UBIQUITIN CONJUGATING ENZYME 7 INTERACTING PROTEIN-RELATED"/>
    <property type="match status" value="1"/>
</dbReference>
<dbReference type="InterPro" id="IPR047545">
    <property type="entry name" value="BRcat_RBR_RNF216"/>
</dbReference>
<keyword evidence="4" id="KW-0677">Repeat</keyword>
<evidence type="ECO:0000313" key="11">
    <source>
        <dbReference type="EMBL" id="RLU18606.1"/>
    </source>
</evidence>
<evidence type="ECO:0000256" key="4">
    <source>
        <dbReference type="ARBA" id="ARBA00022737"/>
    </source>
</evidence>
<evidence type="ECO:0000256" key="7">
    <source>
        <dbReference type="ARBA" id="ARBA00022833"/>
    </source>
</evidence>
<dbReference type="InterPro" id="IPR047546">
    <property type="entry name" value="Rcat_RBR_RNF216"/>
</dbReference>
<evidence type="ECO:0000256" key="6">
    <source>
        <dbReference type="ARBA" id="ARBA00022786"/>
    </source>
</evidence>
<dbReference type="SUPFAM" id="SSF57850">
    <property type="entry name" value="RING/U-box"/>
    <property type="match status" value="1"/>
</dbReference>
<feature type="compositionally biased region" description="Basic and acidic residues" evidence="9">
    <location>
        <begin position="741"/>
        <end position="766"/>
    </location>
</feature>
<evidence type="ECO:0000256" key="3">
    <source>
        <dbReference type="ARBA" id="ARBA00022723"/>
    </source>
</evidence>
<keyword evidence="7" id="KW-0862">Zinc</keyword>
<feature type="region of interest" description="Disordered" evidence="9">
    <location>
        <begin position="407"/>
        <end position="490"/>
    </location>
</feature>
<feature type="region of interest" description="Disordered" evidence="9">
    <location>
        <begin position="633"/>
        <end position="696"/>
    </location>
</feature>
<feature type="domain" description="RING-type" evidence="10">
    <location>
        <begin position="1043"/>
        <end position="1250"/>
    </location>
</feature>
<dbReference type="InterPro" id="IPR051628">
    <property type="entry name" value="LUBAC_E3_Ligases"/>
</dbReference>
<evidence type="ECO:0000256" key="1">
    <source>
        <dbReference type="ARBA" id="ARBA00004906"/>
    </source>
</evidence>
<feature type="compositionally biased region" description="Polar residues" evidence="9">
    <location>
        <begin position="681"/>
        <end position="691"/>
    </location>
</feature>
<gene>
    <name evidence="11" type="ORF">DMN91_008963</name>
</gene>
<evidence type="ECO:0000256" key="5">
    <source>
        <dbReference type="ARBA" id="ARBA00022771"/>
    </source>
</evidence>
<dbReference type="InterPro" id="IPR044066">
    <property type="entry name" value="TRIAD_supradom"/>
</dbReference>